<dbReference type="SUPFAM" id="SSF55620">
    <property type="entry name" value="Tetrahydrobiopterin biosynthesis enzymes-like"/>
    <property type="match status" value="1"/>
</dbReference>
<dbReference type="GO" id="GO:0008616">
    <property type="term" value="P:tRNA queuosine(34) biosynthetic process"/>
    <property type="evidence" value="ECO:0007669"/>
    <property type="project" value="InterPro"/>
</dbReference>
<dbReference type="PANTHER" id="PTHR34354:SF1">
    <property type="entry name" value="NADPH-DEPENDENT 7-CYANO-7-DEAZAGUANINE REDUCTASE"/>
    <property type="match status" value="1"/>
</dbReference>
<evidence type="ECO:0000259" key="1">
    <source>
        <dbReference type="Pfam" id="PF14819"/>
    </source>
</evidence>
<dbReference type="STRING" id="1655612.ABS10_07665"/>
<evidence type="ECO:0000313" key="2">
    <source>
        <dbReference type="EMBL" id="KRO95657.1"/>
    </source>
</evidence>
<accession>A0A0R2U810</accession>
<sequence>MKVKFLGKNQGISSYSPELLDSVDRNNIPSMLSYFGYDLWTAYEFSYLNSSNHPVLAILEIKIPMTTNQTVESKSLKLYLASFYKRKFTKIQNALKIIERDLSNLLGGTVKVKTVQKLLHPPKSQLITSHSRTIARNKIIRFEGFRSVCPVTSQPDWATIYFHSVSDSINAQELSKLLKSYREQGDFHETCIENIFLKLYKDQNLLNLTIFGRFLRRGGIDINPMRSTHKKRFFNHFTDAHQ</sequence>
<dbReference type="EMBL" id="LICS01000021">
    <property type="protein sequence ID" value="KRO95657.1"/>
    <property type="molecule type" value="Genomic_DNA"/>
</dbReference>
<protein>
    <recommendedName>
        <fullName evidence="1">NADPH-dependent 7-cyano-7-deazaguanine reductase N-terminal domain-containing protein</fullName>
    </recommendedName>
</protein>
<dbReference type="Proteomes" id="UP000051027">
    <property type="component" value="Unassembled WGS sequence"/>
</dbReference>
<dbReference type="InterPro" id="IPR029139">
    <property type="entry name" value="QueF_N"/>
</dbReference>
<organism evidence="2 3">
    <name type="scientific">SAR86 cluster bacterium BACL1 MAG-120820-bin45</name>
    <dbReference type="NCBI Taxonomy" id="1655612"/>
    <lineage>
        <taxon>Bacteria</taxon>
        <taxon>Pseudomonadati</taxon>
        <taxon>Pseudomonadota</taxon>
        <taxon>Gammaproteobacteria</taxon>
        <taxon>SAR86 cluster</taxon>
    </lineage>
</organism>
<dbReference type="GO" id="GO:0033739">
    <property type="term" value="F:preQ1 synthase activity"/>
    <property type="evidence" value="ECO:0007669"/>
    <property type="project" value="InterPro"/>
</dbReference>
<dbReference type="InterPro" id="IPR043133">
    <property type="entry name" value="GTP-CH-I_C/QueF"/>
</dbReference>
<dbReference type="Pfam" id="PF14489">
    <property type="entry name" value="QueF"/>
    <property type="match status" value="1"/>
</dbReference>
<comment type="caution">
    <text evidence="2">The sequence shown here is derived from an EMBL/GenBank/DDBJ whole genome shotgun (WGS) entry which is preliminary data.</text>
</comment>
<dbReference type="Gene3D" id="3.30.1130.10">
    <property type="match status" value="2"/>
</dbReference>
<dbReference type="Pfam" id="PF14819">
    <property type="entry name" value="QueF_N"/>
    <property type="match status" value="1"/>
</dbReference>
<dbReference type="AlphaFoldDB" id="A0A0R2U810"/>
<evidence type="ECO:0000313" key="3">
    <source>
        <dbReference type="Proteomes" id="UP000051027"/>
    </source>
</evidence>
<feature type="domain" description="NADPH-dependent 7-cyano-7-deazaguanine reductase N-terminal" evidence="1">
    <location>
        <begin position="14"/>
        <end position="113"/>
    </location>
</feature>
<reference evidence="2 3" key="1">
    <citation type="submission" date="2015-10" db="EMBL/GenBank/DDBJ databases">
        <title>Metagenome-Assembled Genomes uncover a global brackish microbiome.</title>
        <authorList>
            <person name="Hugerth L.W."/>
            <person name="Larsson J."/>
            <person name="Alneberg J."/>
            <person name="Lindh M.V."/>
            <person name="Legrand C."/>
            <person name="Pinhassi J."/>
            <person name="Andersson A.F."/>
        </authorList>
    </citation>
    <scope>NUCLEOTIDE SEQUENCE [LARGE SCALE GENOMIC DNA]</scope>
    <source>
        <strain evidence="2">BACL1 MAG-120820-bin45</strain>
    </source>
</reference>
<dbReference type="InterPro" id="IPR029500">
    <property type="entry name" value="QueF"/>
</dbReference>
<name>A0A0R2U810_9GAMM</name>
<proteinExistence type="predicted"/>
<gene>
    <name evidence="2" type="ORF">ABS10_07665</name>
</gene>
<dbReference type="InterPro" id="IPR050084">
    <property type="entry name" value="NADPH_dep_7-cyano-7-deazaG_red"/>
</dbReference>
<dbReference type="PANTHER" id="PTHR34354">
    <property type="entry name" value="NADPH-DEPENDENT 7-CYANO-7-DEAZAGUANINE REDUCTASE"/>
    <property type="match status" value="1"/>
</dbReference>